<gene>
    <name evidence="1" type="ORF">CLV51_105226</name>
</gene>
<comment type="caution">
    <text evidence="1">The sequence shown here is derived from an EMBL/GenBank/DDBJ whole genome shotgun (WGS) entry which is preliminary data.</text>
</comment>
<name>A0A2P8HF94_CHINA</name>
<dbReference type="Pfam" id="PF12388">
    <property type="entry name" value="Peptidase_M57"/>
    <property type="match status" value="1"/>
</dbReference>
<dbReference type="OrthoDB" id="785995at2"/>
<protein>
    <submittedName>
        <fullName evidence="1">Dual-action HEIGH metallo-peptidase</fullName>
    </submittedName>
</protein>
<accession>A0A2P8HF94</accession>
<dbReference type="GO" id="GO:0008237">
    <property type="term" value="F:metallopeptidase activity"/>
    <property type="evidence" value="ECO:0007669"/>
    <property type="project" value="InterPro"/>
</dbReference>
<dbReference type="InterPro" id="IPR024653">
    <property type="entry name" value="Peptidase_M10/M27/M57"/>
</dbReference>
<dbReference type="EMBL" id="PYAW01000005">
    <property type="protein sequence ID" value="PSL44853.1"/>
    <property type="molecule type" value="Genomic_DNA"/>
</dbReference>
<organism evidence="1 2">
    <name type="scientific">Chitinophaga niastensis</name>
    <dbReference type="NCBI Taxonomy" id="536980"/>
    <lineage>
        <taxon>Bacteria</taxon>
        <taxon>Pseudomonadati</taxon>
        <taxon>Bacteroidota</taxon>
        <taxon>Chitinophagia</taxon>
        <taxon>Chitinophagales</taxon>
        <taxon>Chitinophagaceae</taxon>
        <taxon>Chitinophaga</taxon>
    </lineage>
</organism>
<proteinExistence type="predicted"/>
<dbReference type="InterPro" id="IPR024079">
    <property type="entry name" value="MetalloPept_cat_dom_sf"/>
</dbReference>
<keyword evidence="2" id="KW-1185">Reference proteome</keyword>
<sequence>MLCTKLDTSNVKIIGDYYLVENDLIIDKKTIYAAINKSRANNNTPHTEQYATDVTGVLAWNNTANIKYFIDPAMNNITGGADWISAINTATQDWTNIPNCAVTFQPVSSASQANIVFYPDNSPAIPACGFISNPIVYASSKFPVNDGIGDFISINADGPPTTFDGKITVMRHEIGHTLGMRHSNMYSTGEPVNGTGMCGQQVFGGNLLHGTIPDDPTSIMNTPYAGVNIINFDAGDTLAVLQMYPDNIQPTFFFKTIIEPANPDPRRDRPNVKKLCLRVDPKNNFWYRVLVDRLDNAGNILQHSSILPPRFSNLIGVGWSTQFIQVIEINTVVNSANTSIYRIGFQNYRGDLVISFPPTTVNW</sequence>
<dbReference type="RefSeq" id="WP_158267111.1">
    <property type="nucleotide sequence ID" value="NZ_PYAW01000005.1"/>
</dbReference>
<dbReference type="Gene3D" id="3.40.390.10">
    <property type="entry name" value="Collagenase (Catalytic Domain)"/>
    <property type="match status" value="1"/>
</dbReference>
<evidence type="ECO:0000313" key="2">
    <source>
        <dbReference type="Proteomes" id="UP000240971"/>
    </source>
</evidence>
<dbReference type="SUPFAM" id="SSF55486">
    <property type="entry name" value="Metalloproteases ('zincins'), catalytic domain"/>
    <property type="match status" value="1"/>
</dbReference>
<dbReference type="AlphaFoldDB" id="A0A2P8HF94"/>
<evidence type="ECO:0000313" key="1">
    <source>
        <dbReference type="EMBL" id="PSL44853.1"/>
    </source>
</evidence>
<reference evidence="1 2" key="1">
    <citation type="submission" date="2018-03" db="EMBL/GenBank/DDBJ databases">
        <title>Genomic Encyclopedia of Archaeal and Bacterial Type Strains, Phase II (KMG-II): from individual species to whole genera.</title>
        <authorList>
            <person name="Goeker M."/>
        </authorList>
    </citation>
    <scope>NUCLEOTIDE SEQUENCE [LARGE SCALE GENOMIC DNA]</scope>
    <source>
        <strain evidence="1 2">DSM 24859</strain>
    </source>
</reference>
<dbReference type="Proteomes" id="UP000240971">
    <property type="component" value="Unassembled WGS sequence"/>
</dbReference>